<organism evidence="2 3">
    <name type="scientific">Thiohalobacter thiocyanaticus</name>
    <dbReference type="NCBI Taxonomy" id="585455"/>
    <lineage>
        <taxon>Bacteria</taxon>
        <taxon>Pseudomonadati</taxon>
        <taxon>Pseudomonadota</taxon>
        <taxon>Gammaproteobacteria</taxon>
        <taxon>Thiohalobacterales</taxon>
        <taxon>Thiohalobacteraceae</taxon>
        <taxon>Thiohalobacter</taxon>
    </lineage>
</organism>
<feature type="transmembrane region" description="Helical" evidence="1">
    <location>
        <begin position="194"/>
        <end position="216"/>
    </location>
</feature>
<evidence type="ECO:0000256" key="1">
    <source>
        <dbReference type="SAM" id="Phobius"/>
    </source>
</evidence>
<keyword evidence="1" id="KW-1133">Transmembrane helix</keyword>
<evidence type="ECO:0000313" key="3">
    <source>
        <dbReference type="Proteomes" id="UP000287798"/>
    </source>
</evidence>
<sequence length="251" mass="28311">MLVSSVALVALGLGGQNGEWLTRAAKQLERYYFRHPELHRPYAPVVFAALSLVLGGGISRRTVSEVARYANRSLSLSDKYVYFFDYKESDDKWSREYFIVPVALFVPLVICEEGIPGSYRLKGEEVIKRLEELLDKNGGAYRPRETDRIAALEHGLAALALDQYARCKDKKGVRYKLNQALYELRKEREGLDKLGSYLMAIAYLMLVIIIIAVPAYNINIGPVEDAFVKASLFIMPLIESPQAMTSRILGR</sequence>
<keyword evidence="3" id="KW-1185">Reference proteome</keyword>
<accession>A0A426QIL1</accession>
<protein>
    <submittedName>
        <fullName evidence="2">Uncharacterized protein</fullName>
    </submittedName>
</protein>
<name>A0A426QIL1_9GAMM</name>
<reference evidence="2 3" key="1">
    <citation type="journal article" date="2010" name="Int. J. Syst. Evol. Microbiol.">
        <title>Thiohalobacter thiocyanaticus gen. nov., sp. nov., a moderately halophilic, sulfur-oxidizing gammaproteobacterium from hypersaline lakes, that utilizes thiocyanate.</title>
        <authorList>
            <person name="Sorokin D.Y."/>
            <person name="Kovaleva O.L."/>
            <person name="Tourova T.P."/>
            <person name="Muyzer G."/>
        </authorList>
    </citation>
    <scope>NUCLEOTIDE SEQUENCE [LARGE SCALE GENOMIC DNA]</scope>
    <source>
        <strain evidence="2 3">Hrh1</strain>
    </source>
</reference>
<dbReference type="AlphaFoldDB" id="A0A426QIL1"/>
<keyword evidence="1" id="KW-0812">Transmembrane</keyword>
<proteinExistence type="predicted"/>
<dbReference type="EMBL" id="QZMU01000001">
    <property type="protein sequence ID" value="RRQ21602.1"/>
    <property type="molecule type" value="Genomic_DNA"/>
</dbReference>
<dbReference type="Proteomes" id="UP000287798">
    <property type="component" value="Unassembled WGS sequence"/>
</dbReference>
<gene>
    <name evidence="2" type="ORF">D6C00_06360</name>
</gene>
<keyword evidence="1" id="KW-0472">Membrane</keyword>
<feature type="transmembrane region" description="Helical" evidence="1">
    <location>
        <begin position="42"/>
        <end position="59"/>
    </location>
</feature>
<evidence type="ECO:0000313" key="2">
    <source>
        <dbReference type="EMBL" id="RRQ21602.1"/>
    </source>
</evidence>
<comment type="caution">
    <text evidence="2">The sequence shown here is derived from an EMBL/GenBank/DDBJ whole genome shotgun (WGS) entry which is preliminary data.</text>
</comment>